<evidence type="ECO:0000259" key="1">
    <source>
        <dbReference type="Pfam" id="PF02481"/>
    </source>
</evidence>
<dbReference type="EMBL" id="MEUG01000001">
    <property type="protein sequence ID" value="OGC28745.1"/>
    <property type="molecule type" value="Genomic_DNA"/>
</dbReference>
<dbReference type="Pfam" id="PF02481">
    <property type="entry name" value="DNA_processg_A"/>
    <property type="match status" value="1"/>
</dbReference>
<evidence type="ECO:0000313" key="2">
    <source>
        <dbReference type="EMBL" id="OGC28745.1"/>
    </source>
</evidence>
<proteinExistence type="predicted"/>
<evidence type="ECO:0000313" key="3">
    <source>
        <dbReference type="Proteomes" id="UP000178602"/>
    </source>
</evidence>
<protein>
    <recommendedName>
        <fullName evidence="1">Smf/DprA SLOG domain-containing protein</fullName>
    </recommendedName>
</protein>
<dbReference type="Gene3D" id="3.40.50.450">
    <property type="match status" value="1"/>
</dbReference>
<sequence>MAHMSRLAGFVGSRSLPASFSPFVASLVSAFRSRGFLVASGGAVGADQYALSALVEQGASASGVVFSAWSSASGFPVSVRPSVGRFLAAGGQVVWGSASPGAPRQQAVSALLGRNQRLVSACSCLVAFLHGSSRGTLFTVRQAVRRGIPVYVFLCGGGASLPADLASHCFVLTKEVV</sequence>
<feature type="domain" description="Smf/DprA SLOG" evidence="1">
    <location>
        <begin position="6"/>
        <end position="152"/>
    </location>
</feature>
<organism evidence="2 3">
    <name type="scientific">candidate division WOR-1 bacterium RIFOXYC12_FULL_54_18</name>
    <dbReference type="NCBI Taxonomy" id="1802584"/>
    <lineage>
        <taxon>Bacteria</taxon>
        <taxon>Bacillati</taxon>
        <taxon>Saganbacteria</taxon>
    </lineage>
</organism>
<gene>
    <name evidence="2" type="ORF">A3K49_07325</name>
</gene>
<dbReference type="SUPFAM" id="SSF102405">
    <property type="entry name" value="MCP/YpsA-like"/>
    <property type="match status" value="1"/>
</dbReference>
<dbReference type="AlphaFoldDB" id="A0A1F4T7Q7"/>
<name>A0A1F4T7Q7_UNCSA</name>
<dbReference type="Proteomes" id="UP000178602">
    <property type="component" value="Unassembled WGS sequence"/>
</dbReference>
<reference evidence="2 3" key="1">
    <citation type="journal article" date="2016" name="Nat. Commun.">
        <title>Thousands of microbial genomes shed light on interconnected biogeochemical processes in an aquifer system.</title>
        <authorList>
            <person name="Anantharaman K."/>
            <person name="Brown C.T."/>
            <person name="Hug L.A."/>
            <person name="Sharon I."/>
            <person name="Castelle C.J."/>
            <person name="Probst A.J."/>
            <person name="Thomas B.C."/>
            <person name="Singh A."/>
            <person name="Wilkins M.J."/>
            <person name="Karaoz U."/>
            <person name="Brodie E.L."/>
            <person name="Williams K.H."/>
            <person name="Hubbard S.S."/>
            <person name="Banfield J.F."/>
        </authorList>
    </citation>
    <scope>NUCLEOTIDE SEQUENCE [LARGE SCALE GENOMIC DNA]</scope>
</reference>
<dbReference type="GO" id="GO:0009294">
    <property type="term" value="P:DNA-mediated transformation"/>
    <property type="evidence" value="ECO:0007669"/>
    <property type="project" value="InterPro"/>
</dbReference>
<accession>A0A1F4T7Q7</accession>
<dbReference type="InterPro" id="IPR057666">
    <property type="entry name" value="DrpA_SLOG"/>
</dbReference>
<comment type="caution">
    <text evidence="2">The sequence shown here is derived from an EMBL/GenBank/DDBJ whole genome shotgun (WGS) entry which is preliminary data.</text>
</comment>